<dbReference type="OMA" id="YGEFHFF"/>
<dbReference type="InterPro" id="IPR001182">
    <property type="entry name" value="FtsW/RodA"/>
</dbReference>
<evidence type="ECO:0000256" key="15">
    <source>
        <dbReference type="ARBA" id="ARBA00049902"/>
    </source>
</evidence>
<organism evidence="20 22">
    <name type="scientific">Staphylococcus lugdunensis</name>
    <dbReference type="NCBI Taxonomy" id="28035"/>
    <lineage>
        <taxon>Bacteria</taxon>
        <taxon>Bacillati</taxon>
        <taxon>Bacillota</taxon>
        <taxon>Bacilli</taxon>
        <taxon>Bacillales</taxon>
        <taxon>Staphylococcaceae</taxon>
        <taxon>Staphylococcus</taxon>
    </lineage>
</organism>
<evidence type="ECO:0000256" key="6">
    <source>
        <dbReference type="ARBA" id="ARBA00022984"/>
    </source>
</evidence>
<dbReference type="GeneID" id="58090042"/>
<evidence type="ECO:0000256" key="7">
    <source>
        <dbReference type="ARBA" id="ARBA00022989"/>
    </source>
</evidence>
<keyword evidence="8 17" id="KW-0472">Membrane</keyword>
<keyword evidence="4 17" id="KW-0812">Transmembrane</keyword>
<dbReference type="GO" id="GO:0009252">
    <property type="term" value="P:peptidoglycan biosynthetic process"/>
    <property type="evidence" value="ECO:0007669"/>
    <property type="project" value="UniProtKB-KW"/>
</dbReference>
<feature type="transmembrane region" description="Helical" evidence="17">
    <location>
        <begin position="183"/>
        <end position="203"/>
    </location>
</feature>
<evidence type="ECO:0000313" key="19">
    <source>
        <dbReference type="EMBL" id="QEX39200.1"/>
    </source>
</evidence>
<dbReference type="EMBL" id="LRQI01000019">
    <property type="protein sequence ID" value="KXA40050.1"/>
    <property type="molecule type" value="Genomic_DNA"/>
</dbReference>
<feature type="transmembrane region" description="Helical" evidence="17">
    <location>
        <begin position="121"/>
        <end position="146"/>
    </location>
</feature>
<evidence type="ECO:0000256" key="16">
    <source>
        <dbReference type="ARBA" id="ARBA00049966"/>
    </source>
</evidence>
<comment type="similarity">
    <text evidence="11">Belongs to the SEDS family. FtsW subfamily.</text>
</comment>
<feature type="transmembrane region" description="Helical" evidence="17">
    <location>
        <begin position="293"/>
        <end position="319"/>
    </location>
</feature>
<dbReference type="AlphaFoldDB" id="A0A133QAZ3"/>
<protein>
    <recommendedName>
        <fullName evidence="12">Probable peptidoglycan glycosyltransferase FtsW</fullName>
        <ecNumber evidence="14">2.4.99.28</ecNumber>
    </recommendedName>
    <alternativeName>
        <fullName evidence="13">Cell division protein FtsW</fullName>
    </alternativeName>
    <alternativeName>
        <fullName evidence="10">Cell wall polymerase</fullName>
    </alternativeName>
    <alternativeName>
        <fullName evidence="9">Peptidoglycan polymerase</fullName>
    </alternativeName>
</protein>
<evidence type="ECO:0000313" key="23">
    <source>
        <dbReference type="Proteomes" id="UP000325462"/>
    </source>
</evidence>
<dbReference type="GO" id="GO:0008360">
    <property type="term" value="P:regulation of cell shape"/>
    <property type="evidence" value="ECO:0007669"/>
    <property type="project" value="UniProtKB-KW"/>
</dbReference>
<evidence type="ECO:0000313" key="21">
    <source>
        <dbReference type="Proteomes" id="UP000070063"/>
    </source>
</evidence>
<evidence type="ECO:0000313" key="18">
    <source>
        <dbReference type="EMBL" id="KXA40050.1"/>
    </source>
</evidence>
<dbReference type="GO" id="GO:0032153">
    <property type="term" value="C:cell division site"/>
    <property type="evidence" value="ECO:0007669"/>
    <property type="project" value="TreeGrafter"/>
</dbReference>
<dbReference type="Proteomes" id="UP000325462">
    <property type="component" value="Chromosome"/>
</dbReference>
<reference evidence="19 23" key="3">
    <citation type="submission" date="2019-07" db="EMBL/GenBank/DDBJ databases">
        <title>Comparative genome analysis of staphylococcus lugdunensis shows clonal complex-dependent diversity of the putative virulence factor, ess/type vii locus.</title>
        <authorList>
            <person name="Lebeurre J."/>
            <person name="Dahyot S."/>
            <person name="Diene S."/>
            <person name="Paulay A."/>
            <person name="Aubourg M."/>
            <person name="Argemi X."/>
            <person name="Giard J.-C."/>
            <person name="Tournier I."/>
            <person name="Francois P."/>
            <person name="Pestel-Caron M."/>
        </authorList>
    </citation>
    <scope>NUCLEOTIDE SEQUENCE [LARGE SCALE GENOMIC DNA]</scope>
    <source>
        <strain evidence="19 23">SL13</strain>
    </source>
</reference>
<dbReference type="RefSeq" id="WP_002478357.1">
    <property type="nucleotide sequence ID" value="NZ_AP021848.1"/>
</dbReference>
<dbReference type="GO" id="GO:0015648">
    <property type="term" value="F:lipid-linked peptidoglycan transporter activity"/>
    <property type="evidence" value="ECO:0007669"/>
    <property type="project" value="TreeGrafter"/>
</dbReference>
<evidence type="ECO:0000256" key="8">
    <source>
        <dbReference type="ARBA" id="ARBA00023136"/>
    </source>
</evidence>
<evidence type="ECO:0000256" key="17">
    <source>
        <dbReference type="SAM" id="Phobius"/>
    </source>
</evidence>
<evidence type="ECO:0000256" key="1">
    <source>
        <dbReference type="ARBA" id="ARBA00004141"/>
    </source>
</evidence>
<evidence type="ECO:0000256" key="2">
    <source>
        <dbReference type="ARBA" id="ARBA00022676"/>
    </source>
</evidence>
<dbReference type="GO" id="GO:0051301">
    <property type="term" value="P:cell division"/>
    <property type="evidence" value="ECO:0007669"/>
    <property type="project" value="InterPro"/>
</dbReference>
<feature type="transmembrane region" description="Helical" evidence="17">
    <location>
        <begin position="65"/>
        <end position="83"/>
    </location>
</feature>
<dbReference type="Proteomes" id="UP000070063">
    <property type="component" value="Unassembled WGS sequence"/>
</dbReference>
<accession>A0A133QAZ3</accession>
<evidence type="ECO:0000313" key="22">
    <source>
        <dbReference type="Proteomes" id="UP000293637"/>
    </source>
</evidence>
<dbReference type="STRING" id="28035.B6N84_08545"/>
<evidence type="ECO:0000256" key="5">
    <source>
        <dbReference type="ARBA" id="ARBA00022960"/>
    </source>
</evidence>
<proteinExistence type="inferred from homology"/>
<evidence type="ECO:0000256" key="3">
    <source>
        <dbReference type="ARBA" id="ARBA00022679"/>
    </source>
</evidence>
<gene>
    <name evidence="20" type="ORF">EQ812_03060</name>
    <name evidence="19" type="ORF">FO454_09975</name>
    <name evidence="18" type="ORF">HMPREF3225_00400</name>
</gene>
<feature type="transmembrane region" description="Helical" evidence="17">
    <location>
        <begin position="95"/>
        <end position="115"/>
    </location>
</feature>
<dbReference type="eggNOG" id="COG0772">
    <property type="taxonomic scope" value="Bacteria"/>
</dbReference>
<evidence type="ECO:0000256" key="12">
    <source>
        <dbReference type="ARBA" id="ARBA00041185"/>
    </source>
</evidence>
<comment type="subcellular location">
    <subcellularLocation>
        <location evidence="1">Membrane</location>
        <topology evidence="1">Multi-pass membrane protein</topology>
    </subcellularLocation>
</comment>
<feature type="transmembrane region" description="Helical" evidence="17">
    <location>
        <begin position="20"/>
        <end position="45"/>
    </location>
</feature>
<feature type="transmembrane region" description="Helical" evidence="17">
    <location>
        <begin position="210"/>
        <end position="230"/>
    </location>
</feature>
<keyword evidence="7 17" id="KW-1133">Transmembrane helix</keyword>
<evidence type="ECO:0000256" key="13">
    <source>
        <dbReference type="ARBA" id="ARBA00041418"/>
    </source>
</evidence>
<feature type="transmembrane region" description="Helical" evidence="17">
    <location>
        <begin position="331"/>
        <end position="349"/>
    </location>
</feature>
<comment type="catalytic activity">
    <reaction evidence="15">
        <text>[GlcNAc-(1-&gt;4)-Mur2Ac(oyl-L-Ala-gamma-D-Glu-L-Lys-D-Ala-D-Ala)](n)-di-trans,octa-cis-undecaprenyl diphosphate + beta-D-GlcNAc-(1-&gt;4)-Mur2Ac(oyl-L-Ala-gamma-D-Glu-L-Lys-D-Ala-D-Ala)-di-trans,octa-cis-undecaprenyl diphosphate = [GlcNAc-(1-&gt;4)-Mur2Ac(oyl-L-Ala-gamma-D-Glu-L-Lys-D-Ala-D-Ala)](n+1)-di-trans,octa-cis-undecaprenyl diphosphate + di-trans,octa-cis-undecaprenyl diphosphate + H(+)</text>
        <dbReference type="Rhea" id="RHEA:23708"/>
        <dbReference type="Rhea" id="RHEA-COMP:9602"/>
        <dbReference type="Rhea" id="RHEA-COMP:9603"/>
        <dbReference type="ChEBI" id="CHEBI:15378"/>
        <dbReference type="ChEBI" id="CHEBI:58405"/>
        <dbReference type="ChEBI" id="CHEBI:60033"/>
        <dbReference type="ChEBI" id="CHEBI:78435"/>
        <dbReference type="EC" id="2.4.99.28"/>
    </reaction>
</comment>
<evidence type="ECO:0000256" key="10">
    <source>
        <dbReference type="ARBA" id="ARBA00033270"/>
    </source>
</evidence>
<dbReference type="Proteomes" id="UP000293637">
    <property type="component" value="Unassembled WGS sequence"/>
</dbReference>
<dbReference type="GO" id="GO:0008955">
    <property type="term" value="F:peptidoglycan glycosyltransferase activity"/>
    <property type="evidence" value="ECO:0007669"/>
    <property type="project" value="UniProtKB-EC"/>
</dbReference>
<evidence type="ECO:0000256" key="14">
    <source>
        <dbReference type="ARBA" id="ARBA00044770"/>
    </source>
</evidence>
<keyword evidence="3" id="KW-0808">Transferase</keyword>
<feature type="transmembrane region" description="Helical" evidence="17">
    <location>
        <begin position="369"/>
        <end position="390"/>
    </location>
</feature>
<evidence type="ECO:0000256" key="9">
    <source>
        <dbReference type="ARBA" id="ARBA00032370"/>
    </source>
</evidence>
<keyword evidence="5" id="KW-0133">Cell shape</keyword>
<dbReference type="PANTHER" id="PTHR30474">
    <property type="entry name" value="CELL CYCLE PROTEIN"/>
    <property type="match status" value="1"/>
</dbReference>
<dbReference type="GO" id="GO:0005886">
    <property type="term" value="C:plasma membrane"/>
    <property type="evidence" value="ECO:0007669"/>
    <property type="project" value="TreeGrafter"/>
</dbReference>
<dbReference type="Pfam" id="PF01098">
    <property type="entry name" value="FTSW_RODA_SPOVE"/>
    <property type="match status" value="1"/>
</dbReference>
<name>A0A133QAZ3_STALU</name>
<evidence type="ECO:0000256" key="4">
    <source>
        <dbReference type="ARBA" id="ARBA00022692"/>
    </source>
</evidence>
<evidence type="ECO:0000256" key="11">
    <source>
        <dbReference type="ARBA" id="ARBA00038053"/>
    </source>
</evidence>
<feature type="transmembrane region" description="Helical" evidence="17">
    <location>
        <begin position="158"/>
        <end position="177"/>
    </location>
</feature>
<keyword evidence="6" id="KW-0573">Peptidoglycan synthesis</keyword>
<dbReference type="EMBL" id="SCHB01000002">
    <property type="protein sequence ID" value="TBW72835.1"/>
    <property type="molecule type" value="Genomic_DNA"/>
</dbReference>
<keyword evidence="23" id="KW-1185">Reference proteome</keyword>
<reference evidence="20 22" key="2">
    <citation type="journal article" date="2019" name="Sci. Transl. Med.">
        <title>Quorum sensing between bacterial species on the skin protects against epidermal injury in atopic dermatitis.</title>
        <authorList>
            <person name="Williams M.R."/>
        </authorList>
    </citation>
    <scope>NUCLEOTIDE SEQUENCE [LARGE SCALE GENOMIC DNA]</scope>
    <source>
        <strain evidence="20 22">E7</strain>
    </source>
</reference>
<keyword evidence="2" id="KW-0328">Glycosyltransferase</keyword>
<evidence type="ECO:0000313" key="20">
    <source>
        <dbReference type="EMBL" id="TBW72835.1"/>
    </source>
</evidence>
<reference evidence="18 21" key="1">
    <citation type="submission" date="2016-01" db="EMBL/GenBank/DDBJ databases">
        <authorList>
            <person name="Mitreva M."/>
            <person name="Pepin K.H."/>
            <person name="Mihindukulasuriya K.A."/>
            <person name="Fulton R."/>
            <person name="Fronick C."/>
            <person name="O'Laughlin M."/>
            <person name="Miner T."/>
            <person name="Herter B."/>
            <person name="Rosa B.A."/>
            <person name="Cordes M."/>
            <person name="Tomlinson C."/>
            <person name="Wollam A."/>
            <person name="Palsikar V.B."/>
            <person name="Mardis E.R."/>
            <person name="Wilson R.K."/>
        </authorList>
    </citation>
    <scope>NUCLEOTIDE SEQUENCE [LARGE SCALE GENOMIC DNA]</scope>
    <source>
        <strain evidence="18 21">MJR7738</strain>
    </source>
</reference>
<comment type="function">
    <text evidence="16">Peptidoglycan polymerase that is essential for cell division.</text>
</comment>
<dbReference type="EC" id="2.4.99.28" evidence="14"/>
<dbReference type="EMBL" id="CP041722">
    <property type="protein sequence ID" value="QEX39200.1"/>
    <property type="molecule type" value="Genomic_DNA"/>
</dbReference>
<sequence length="412" mass="45024">MNNFKNLMRKIGKTSKFIDYPLLIAYVILCLIGLVMVYSASMVAATKGTLTGGVEVAGTYFYDRQLLYVILSFAIVFVIAFLLNGKILKNPQVQVGIMGTIILLLLLTLIIGKNINGSKSWINLGFMNLQASELLKIAIIMYIPFIIDRKMPRVKKDFTLIFAPVGLVLFCLALVFLQRDVGQTLLIIIIFGSILLYSGLGFEKFFKGKFFIILTAIAAAFFIVLLIVALSGHLPGYLQARFSTLVDPFASSAGTGYHISNSLIAIGNGGLFGRGLGNSVMKLGYLPEPHTDFIFAIICEELGLVGGLFVIGLLFFIVYRAFILANKTTSYFNKLVCVGVASYIGSQTFVNLGGISATIPLTGVPLPFISFGGSSMISLSIALGLLLMIGKQIKKEDKLRKQRQKSMPKRIM</sequence>
<dbReference type="PANTHER" id="PTHR30474:SF2">
    <property type="entry name" value="PEPTIDOGLYCAN GLYCOSYLTRANSFERASE FTSW-RELATED"/>
    <property type="match status" value="1"/>
</dbReference>